<evidence type="ECO:0000259" key="5">
    <source>
        <dbReference type="Pfam" id="PF00462"/>
    </source>
</evidence>
<gene>
    <name evidence="6" type="ORF">SSX86_006047</name>
</gene>
<feature type="domain" description="Glutaredoxin" evidence="5">
    <location>
        <begin position="48"/>
        <end position="85"/>
    </location>
</feature>
<dbReference type="AlphaFoldDB" id="A0AAP0DMA6"/>
<sequence>MQGRRPYNLPSSLDFTLHLTPTTPSPLSIDLSEPTPMRIQRLITENPVVIFTRSACYMCDVIKRLFYSIGVYPTVIELEDDEIADLADFPHPTAAAGDAGDAIAPAVFIAGDSVGGLENLVALHLKGHLVSRLVEIGALQGVVL</sequence>
<comment type="caution">
    <text evidence="6">The sequence shown here is derived from an EMBL/GenBank/DDBJ whole genome shotgun (WGS) entry which is preliminary data.</text>
</comment>
<dbReference type="SUPFAM" id="SSF52833">
    <property type="entry name" value="Thioredoxin-like"/>
    <property type="match status" value="1"/>
</dbReference>
<evidence type="ECO:0000256" key="4">
    <source>
        <dbReference type="ARBA" id="ARBA00023284"/>
    </source>
</evidence>
<evidence type="ECO:0000313" key="7">
    <source>
        <dbReference type="Proteomes" id="UP001408789"/>
    </source>
</evidence>
<dbReference type="GO" id="GO:0005737">
    <property type="term" value="C:cytoplasm"/>
    <property type="evidence" value="ECO:0007669"/>
    <property type="project" value="UniProtKB-SubCell"/>
</dbReference>
<evidence type="ECO:0000313" key="6">
    <source>
        <dbReference type="EMBL" id="KAK9077710.1"/>
    </source>
</evidence>
<dbReference type="Proteomes" id="UP001408789">
    <property type="component" value="Unassembled WGS sequence"/>
</dbReference>
<dbReference type="InterPro" id="IPR002109">
    <property type="entry name" value="Glutaredoxin"/>
</dbReference>
<keyword evidence="4" id="KW-0676">Redox-active center</keyword>
<evidence type="ECO:0000256" key="2">
    <source>
        <dbReference type="ARBA" id="ARBA00007568"/>
    </source>
</evidence>
<proteinExistence type="inferred from homology"/>
<dbReference type="PRINTS" id="PR00160">
    <property type="entry name" value="GLUTAREDOXIN"/>
</dbReference>
<dbReference type="InterPro" id="IPR036249">
    <property type="entry name" value="Thioredoxin-like_sf"/>
</dbReference>
<dbReference type="InterPro" id="IPR014025">
    <property type="entry name" value="Glutaredoxin_subgr"/>
</dbReference>
<dbReference type="InterPro" id="IPR011905">
    <property type="entry name" value="GlrX-like_pln_2"/>
</dbReference>
<comment type="similarity">
    <text evidence="2">Belongs to the glutaredoxin family. CC-type subfamily.</text>
</comment>
<evidence type="ECO:0000256" key="3">
    <source>
        <dbReference type="ARBA" id="ARBA00022490"/>
    </source>
</evidence>
<reference evidence="6 7" key="1">
    <citation type="submission" date="2024-04" db="EMBL/GenBank/DDBJ databases">
        <title>The reference genome of an endangered Asteraceae, Deinandra increscens subsp. villosa, native to the Central Coast of California.</title>
        <authorList>
            <person name="Guilliams M."/>
            <person name="Hasenstab-Lehman K."/>
            <person name="Meyer R."/>
            <person name="Mcevoy S."/>
        </authorList>
    </citation>
    <scope>NUCLEOTIDE SEQUENCE [LARGE SCALE GENOMIC DNA]</scope>
    <source>
        <tissue evidence="6">Leaf</tissue>
    </source>
</reference>
<organism evidence="6 7">
    <name type="scientific">Deinandra increscens subsp. villosa</name>
    <dbReference type="NCBI Taxonomy" id="3103831"/>
    <lineage>
        <taxon>Eukaryota</taxon>
        <taxon>Viridiplantae</taxon>
        <taxon>Streptophyta</taxon>
        <taxon>Embryophyta</taxon>
        <taxon>Tracheophyta</taxon>
        <taxon>Spermatophyta</taxon>
        <taxon>Magnoliopsida</taxon>
        <taxon>eudicotyledons</taxon>
        <taxon>Gunneridae</taxon>
        <taxon>Pentapetalae</taxon>
        <taxon>asterids</taxon>
        <taxon>campanulids</taxon>
        <taxon>Asterales</taxon>
        <taxon>Asteraceae</taxon>
        <taxon>Asteroideae</taxon>
        <taxon>Heliantheae alliance</taxon>
        <taxon>Madieae</taxon>
        <taxon>Madiinae</taxon>
        <taxon>Deinandra</taxon>
    </lineage>
</organism>
<protein>
    <recommendedName>
        <fullName evidence="5">Glutaredoxin domain-containing protein</fullName>
    </recommendedName>
</protein>
<dbReference type="Pfam" id="PF00462">
    <property type="entry name" value="Glutaredoxin"/>
    <property type="match status" value="1"/>
</dbReference>
<dbReference type="EMBL" id="JBCNJP010000007">
    <property type="protein sequence ID" value="KAK9077710.1"/>
    <property type="molecule type" value="Genomic_DNA"/>
</dbReference>
<evidence type="ECO:0000256" key="1">
    <source>
        <dbReference type="ARBA" id="ARBA00004496"/>
    </source>
</evidence>
<accession>A0AAP0DMA6</accession>
<dbReference type="PROSITE" id="PS51354">
    <property type="entry name" value="GLUTAREDOXIN_2"/>
    <property type="match status" value="1"/>
</dbReference>
<dbReference type="PANTHER" id="PTHR10168">
    <property type="entry name" value="GLUTAREDOXIN"/>
    <property type="match status" value="1"/>
</dbReference>
<name>A0AAP0DMA6_9ASTR</name>
<keyword evidence="7" id="KW-1185">Reference proteome</keyword>
<comment type="subcellular location">
    <subcellularLocation>
        <location evidence="1">Cytoplasm</location>
    </subcellularLocation>
</comment>
<dbReference type="Gene3D" id="3.40.30.10">
    <property type="entry name" value="Glutaredoxin"/>
    <property type="match status" value="1"/>
</dbReference>
<keyword evidence="3" id="KW-0963">Cytoplasm</keyword>